<name>A0A1C3CVD2_9GAMM</name>
<feature type="transmembrane region" description="Helical" evidence="2">
    <location>
        <begin position="43"/>
        <end position="63"/>
    </location>
</feature>
<dbReference type="AlphaFoldDB" id="A0A1C3CVD2"/>
<keyword evidence="2" id="KW-1133">Transmembrane helix</keyword>
<evidence type="ECO:0000256" key="2">
    <source>
        <dbReference type="SAM" id="Phobius"/>
    </source>
</evidence>
<comment type="caution">
    <text evidence="3">The sequence shown here is derived from an EMBL/GenBank/DDBJ whole genome shotgun (WGS) entry which is preliminary data.</text>
</comment>
<keyword evidence="4" id="KW-1185">Reference proteome</keyword>
<evidence type="ECO:0000313" key="4">
    <source>
        <dbReference type="Proteomes" id="UP000186553"/>
    </source>
</evidence>
<sequence>MNKTASHSNTPTFVKNESNTKPVLYQHPTKAEMRTPFGAKAKAVFKELAAIGLVIITIASPILTIRSCSDEVDRQHAQAVKHQLQFSTSNVGAR</sequence>
<feature type="compositionally biased region" description="Polar residues" evidence="1">
    <location>
        <begin position="1"/>
        <end position="21"/>
    </location>
</feature>
<keyword evidence="2" id="KW-0812">Transmembrane</keyword>
<evidence type="ECO:0008006" key="5">
    <source>
        <dbReference type="Google" id="ProtNLM"/>
    </source>
</evidence>
<dbReference type="OrthoDB" id="6713579at2"/>
<feature type="region of interest" description="Disordered" evidence="1">
    <location>
        <begin position="1"/>
        <end position="22"/>
    </location>
</feature>
<reference evidence="3 4" key="1">
    <citation type="submission" date="2016-07" db="EMBL/GenBank/DDBJ databases">
        <title>Acinetobacter sp. ANC 4603.</title>
        <authorList>
            <person name="Radolfova-Krizova L."/>
            <person name="Nemec A."/>
        </authorList>
    </citation>
    <scope>NUCLEOTIDE SEQUENCE [LARGE SCALE GENOMIC DNA]</scope>
    <source>
        <strain evidence="3 4">ANC 4603</strain>
    </source>
</reference>
<gene>
    <name evidence="3" type="ORF">BBP83_08730</name>
</gene>
<dbReference type="Proteomes" id="UP000186553">
    <property type="component" value="Unassembled WGS sequence"/>
</dbReference>
<organism evidence="3 4">
    <name type="scientific">Acinetobacter celticus</name>
    <dbReference type="NCBI Taxonomy" id="1891224"/>
    <lineage>
        <taxon>Bacteria</taxon>
        <taxon>Pseudomonadati</taxon>
        <taxon>Pseudomonadota</taxon>
        <taxon>Gammaproteobacteria</taxon>
        <taxon>Moraxellales</taxon>
        <taxon>Moraxellaceae</taxon>
        <taxon>Acinetobacter</taxon>
    </lineage>
</organism>
<dbReference type="RefSeq" id="WP_068887978.1">
    <property type="nucleotide sequence ID" value="NZ_CBCRUU010000012.1"/>
</dbReference>
<evidence type="ECO:0000313" key="3">
    <source>
        <dbReference type="EMBL" id="ODA12639.1"/>
    </source>
</evidence>
<protein>
    <recommendedName>
        <fullName evidence="5">Cell division protein FtsL</fullName>
    </recommendedName>
</protein>
<proteinExistence type="predicted"/>
<evidence type="ECO:0000256" key="1">
    <source>
        <dbReference type="SAM" id="MobiDB-lite"/>
    </source>
</evidence>
<keyword evidence="2" id="KW-0472">Membrane</keyword>
<accession>A0A1C3CVD2</accession>
<dbReference type="STRING" id="1891224.BBP83_08730"/>
<dbReference type="EMBL" id="MBDL01000010">
    <property type="protein sequence ID" value="ODA12639.1"/>
    <property type="molecule type" value="Genomic_DNA"/>
</dbReference>